<keyword evidence="4" id="KW-1185">Reference proteome</keyword>
<dbReference type="GeneID" id="76199392"/>
<evidence type="ECO:0000313" key="4">
    <source>
        <dbReference type="Proteomes" id="UP001596417"/>
    </source>
</evidence>
<protein>
    <submittedName>
        <fullName evidence="3">M24 family metallopeptidase</fullName>
    </submittedName>
</protein>
<dbReference type="Pfam" id="PF00557">
    <property type="entry name" value="Peptidase_M24"/>
    <property type="match status" value="1"/>
</dbReference>
<organism evidence="3 4">
    <name type="scientific">Halocatena marina</name>
    <dbReference type="NCBI Taxonomy" id="2934937"/>
    <lineage>
        <taxon>Archaea</taxon>
        <taxon>Methanobacteriati</taxon>
        <taxon>Methanobacteriota</taxon>
        <taxon>Stenosarchaea group</taxon>
        <taxon>Halobacteria</taxon>
        <taxon>Halobacteriales</taxon>
        <taxon>Natronomonadaceae</taxon>
        <taxon>Halocatena</taxon>
    </lineage>
</organism>
<dbReference type="AlphaFoldDB" id="A0ABD5YKT2"/>
<dbReference type="Gene3D" id="3.90.230.10">
    <property type="entry name" value="Creatinase/methionine aminopeptidase superfamily"/>
    <property type="match status" value="1"/>
</dbReference>
<dbReference type="InterPro" id="IPR000994">
    <property type="entry name" value="Pept_M24"/>
</dbReference>
<dbReference type="InterPro" id="IPR050659">
    <property type="entry name" value="Peptidase_M24B"/>
</dbReference>
<dbReference type="CDD" id="cd01066">
    <property type="entry name" value="APP_MetAP"/>
    <property type="match status" value="1"/>
</dbReference>
<dbReference type="RefSeq" id="WP_264554742.1">
    <property type="nucleotide sequence ID" value="NZ_CP109979.1"/>
</dbReference>
<proteinExistence type="predicted"/>
<dbReference type="SUPFAM" id="SSF55920">
    <property type="entry name" value="Creatinase/aminopeptidase"/>
    <property type="match status" value="1"/>
</dbReference>
<feature type="domain" description="Creatinase N-terminal" evidence="2">
    <location>
        <begin position="31"/>
        <end position="105"/>
    </location>
</feature>
<gene>
    <name evidence="3" type="ORF">ACFQL7_08140</name>
</gene>
<dbReference type="Gene3D" id="3.40.350.10">
    <property type="entry name" value="Creatinase/prolidase N-terminal domain"/>
    <property type="match status" value="1"/>
</dbReference>
<dbReference type="Proteomes" id="UP001596417">
    <property type="component" value="Unassembled WGS sequence"/>
</dbReference>
<sequence length="421" mass="47738">MYDRNFMEGTRGTQAVDWEERIDVKRLREERFNKALQRLEDTDLGSLLLVSDPNIRYVTGLAMTGGSGADHYTLLTEDGDVVHWDTADHASNQRFNCPWLDDIRYACPGLGNVPRASGRDSARAFLTQKMADLVYEAMEEYGVHTEPMGLDVDTGLVGAFENNGVDVRTKECIDLMHDARKVKTRDEIECLRQVAAICEAGFQQVVENTAPGKRESEIWGDVTKELWRQGAFVGGGYLTSGPNTWPKHQANTTDRSIRPGDIVYADMYNIGYLGYRSCYYRTFSVGKPTQAQQDAYEIARDNLYDVLERIEPGATTDEICKGFPDMDGEHAEWYGADEHWQMTTNHWAHGLGLQLYEMPLIWRGLSPDHPIEIEEGMTMAVETMEPADRQGVRVEEMVVVRENGVEVLSQWPIEKITQIDY</sequence>
<dbReference type="PANTHER" id="PTHR46112:SF2">
    <property type="entry name" value="XAA-PRO AMINOPEPTIDASE P-RELATED"/>
    <property type="match status" value="1"/>
</dbReference>
<dbReference type="InterPro" id="IPR029149">
    <property type="entry name" value="Creatin/AminoP/Spt16_N"/>
</dbReference>
<comment type="caution">
    <text evidence="3">The sequence shown here is derived from an EMBL/GenBank/DDBJ whole genome shotgun (WGS) entry which is preliminary data.</text>
</comment>
<accession>A0ABD5YKT2</accession>
<feature type="domain" description="Peptidase M24" evidence="1">
    <location>
        <begin position="189"/>
        <end position="402"/>
    </location>
</feature>
<dbReference type="SUPFAM" id="SSF53092">
    <property type="entry name" value="Creatinase/prolidase N-terminal domain"/>
    <property type="match status" value="1"/>
</dbReference>
<dbReference type="PANTHER" id="PTHR46112">
    <property type="entry name" value="AMINOPEPTIDASE"/>
    <property type="match status" value="1"/>
</dbReference>
<evidence type="ECO:0000313" key="3">
    <source>
        <dbReference type="EMBL" id="MFC7189831.1"/>
    </source>
</evidence>
<dbReference type="Pfam" id="PF01321">
    <property type="entry name" value="Creatinase_N"/>
    <property type="match status" value="1"/>
</dbReference>
<dbReference type="EMBL" id="JBHTAX010000001">
    <property type="protein sequence ID" value="MFC7189831.1"/>
    <property type="molecule type" value="Genomic_DNA"/>
</dbReference>
<evidence type="ECO:0000259" key="1">
    <source>
        <dbReference type="Pfam" id="PF00557"/>
    </source>
</evidence>
<name>A0ABD5YKT2_9EURY</name>
<evidence type="ECO:0000259" key="2">
    <source>
        <dbReference type="Pfam" id="PF01321"/>
    </source>
</evidence>
<dbReference type="InterPro" id="IPR000587">
    <property type="entry name" value="Creatinase_N"/>
</dbReference>
<reference evidence="3 4" key="1">
    <citation type="journal article" date="2019" name="Int. J. Syst. Evol. Microbiol.">
        <title>The Global Catalogue of Microorganisms (GCM) 10K type strain sequencing project: providing services to taxonomists for standard genome sequencing and annotation.</title>
        <authorList>
            <consortium name="The Broad Institute Genomics Platform"/>
            <consortium name="The Broad Institute Genome Sequencing Center for Infectious Disease"/>
            <person name="Wu L."/>
            <person name="Ma J."/>
        </authorList>
    </citation>
    <scope>NUCLEOTIDE SEQUENCE [LARGE SCALE GENOMIC DNA]</scope>
    <source>
        <strain evidence="3 4">RDMS1</strain>
    </source>
</reference>
<dbReference type="InterPro" id="IPR036005">
    <property type="entry name" value="Creatinase/aminopeptidase-like"/>
</dbReference>